<comment type="function">
    <text evidence="6">Part of the outer membrane protein assembly complex, which is involved in assembly and insertion of beta-barrel proteins into the outer membrane. Constitutes, with BamA, the core component of the assembly machinery.</text>
</comment>
<dbReference type="InterPro" id="IPR039565">
    <property type="entry name" value="BamD-like"/>
</dbReference>
<gene>
    <name evidence="6 8" type="primary">bamD</name>
    <name evidence="8" type="ORF">PROFFT_A_02180</name>
</gene>
<dbReference type="PROSITE" id="PS51257">
    <property type="entry name" value="PROKAR_LIPOPROTEIN"/>
    <property type="match status" value="1"/>
</dbReference>
<keyword evidence="5 6" id="KW-0449">Lipoprotein</keyword>
<evidence type="ECO:0000313" key="8">
    <source>
        <dbReference type="EMBL" id="CAD6508979.1"/>
    </source>
</evidence>
<dbReference type="RefSeq" id="WP_216782640.1">
    <property type="nucleotide sequence ID" value="NZ_LR890047.1"/>
</dbReference>
<feature type="domain" description="Outer membrane lipoprotein BamD-like" evidence="7">
    <location>
        <begin position="32"/>
        <end position="235"/>
    </location>
</feature>
<evidence type="ECO:0000313" key="9">
    <source>
        <dbReference type="Proteomes" id="UP000683585"/>
    </source>
</evidence>
<dbReference type="NCBIfam" id="TIGR03302">
    <property type="entry name" value="OM_YfiO"/>
    <property type="match status" value="1"/>
</dbReference>
<keyword evidence="4 6" id="KW-0998">Cell outer membrane</keyword>
<name>A0A8E4GID8_9ENTR</name>
<accession>A0A8E4GID8</accession>
<dbReference type="PANTHER" id="PTHR37423:SF1">
    <property type="entry name" value="OUTER MEMBRANE PROTEIN ASSEMBLY FACTOR BAMD"/>
    <property type="match status" value="1"/>
</dbReference>
<keyword evidence="2 6" id="KW-0472">Membrane</keyword>
<protein>
    <recommendedName>
        <fullName evidence="6">Outer membrane protein assembly factor BamD</fullName>
    </recommendedName>
</protein>
<evidence type="ECO:0000256" key="1">
    <source>
        <dbReference type="ARBA" id="ARBA00022729"/>
    </source>
</evidence>
<comment type="subcellular location">
    <subcellularLocation>
        <location evidence="6">Cell outer membrane</location>
        <topology evidence="6">Lipid-anchor</topology>
    </subcellularLocation>
</comment>
<dbReference type="GO" id="GO:1990063">
    <property type="term" value="C:Bam protein complex"/>
    <property type="evidence" value="ECO:0007669"/>
    <property type="project" value="TreeGrafter"/>
</dbReference>
<keyword evidence="3 6" id="KW-0564">Palmitate</keyword>
<proteinExistence type="inferred from homology"/>
<evidence type="ECO:0000256" key="3">
    <source>
        <dbReference type="ARBA" id="ARBA00023139"/>
    </source>
</evidence>
<evidence type="ECO:0000259" key="7">
    <source>
        <dbReference type="Pfam" id="PF13525"/>
    </source>
</evidence>
<dbReference type="CDD" id="cd15830">
    <property type="entry name" value="BamD"/>
    <property type="match status" value="1"/>
</dbReference>
<dbReference type="AlphaFoldDB" id="A0A8E4GID8"/>
<keyword evidence="9" id="KW-1185">Reference proteome</keyword>
<evidence type="ECO:0000256" key="2">
    <source>
        <dbReference type="ARBA" id="ARBA00023136"/>
    </source>
</evidence>
<evidence type="ECO:0000256" key="4">
    <source>
        <dbReference type="ARBA" id="ARBA00023237"/>
    </source>
</evidence>
<organism evidence="8 9">
    <name type="scientific">Candidatus Profftia tarda</name>
    <dbReference type="NCBI Taxonomy" id="1177216"/>
    <lineage>
        <taxon>Bacteria</taxon>
        <taxon>Pseudomonadati</taxon>
        <taxon>Pseudomonadota</taxon>
        <taxon>Gammaproteobacteria</taxon>
        <taxon>Enterobacterales</taxon>
        <taxon>Enterobacteriaceae</taxon>
        <taxon>Candidatus Profftia</taxon>
    </lineage>
</organism>
<dbReference type="Pfam" id="PF13525">
    <property type="entry name" value="YfiO"/>
    <property type="match status" value="1"/>
</dbReference>
<evidence type="ECO:0000256" key="6">
    <source>
        <dbReference type="HAMAP-Rule" id="MF_00922"/>
    </source>
</evidence>
<sequence>MMRMQSLIAITISIITLVSCSSYQNLISNHLPSEIYATAQQKLQDGNFRKAIIQLELLDNYFPFANYAQQVQLELIYAYYKADDLHMAKTLIDRFMHLNPTHSNADYVLYMRGLISMALDEQDMKIFFSIDHADCNPDNARQAFRDFNELVNHYDNSQYAADATRRLIYLLNRLAEYELSVAQYYNKRQAYVAVINRVETMLRDYRNTQATRYALLLMQNAYKQIHLNDQADKVSRIIAENHLR</sequence>
<dbReference type="GO" id="GO:0051205">
    <property type="term" value="P:protein insertion into membrane"/>
    <property type="evidence" value="ECO:0007669"/>
    <property type="project" value="UniProtKB-UniRule"/>
</dbReference>
<comment type="subunit">
    <text evidence="6">Part of the Bam complex, which is composed of the outer membrane protein BamA, and four lipoproteins BamB, BamC, BamD and BamE.</text>
</comment>
<evidence type="ECO:0000256" key="5">
    <source>
        <dbReference type="ARBA" id="ARBA00023288"/>
    </source>
</evidence>
<reference evidence="8" key="1">
    <citation type="submission" date="2020-10" db="EMBL/GenBank/DDBJ databases">
        <authorList>
            <person name="Szabo G."/>
        </authorList>
    </citation>
    <scope>NUCLEOTIDE SEQUENCE</scope>
    <source>
        <strain evidence="8">PROFFT</strain>
    </source>
</reference>
<dbReference type="EMBL" id="LR890047">
    <property type="protein sequence ID" value="CAD6508979.1"/>
    <property type="molecule type" value="Genomic_DNA"/>
</dbReference>
<dbReference type="Proteomes" id="UP000683585">
    <property type="component" value="Chromosome"/>
</dbReference>
<comment type="similarity">
    <text evidence="6">Belongs to the BamD family.</text>
</comment>
<dbReference type="GO" id="GO:0043165">
    <property type="term" value="P:Gram-negative-bacterium-type cell outer membrane assembly"/>
    <property type="evidence" value="ECO:0007669"/>
    <property type="project" value="UniProtKB-UniRule"/>
</dbReference>
<keyword evidence="1 6" id="KW-0732">Signal</keyword>
<dbReference type="PANTHER" id="PTHR37423">
    <property type="entry name" value="SOLUBLE LYTIC MUREIN TRANSGLYCOSYLASE-RELATED"/>
    <property type="match status" value="1"/>
</dbReference>
<dbReference type="KEGG" id="ptf:PROFFT_A_02180"/>
<dbReference type="InterPro" id="IPR017689">
    <property type="entry name" value="BamD"/>
</dbReference>
<dbReference type="HAMAP" id="MF_00922">
    <property type="entry name" value="OM_assembly_BamD"/>
    <property type="match status" value="1"/>
</dbReference>